<keyword evidence="2 3" id="KW-0175">Coiled coil</keyword>
<evidence type="ECO:0008006" key="7">
    <source>
        <dbReference type="Google" id="ProtNLM"/>
    </source>
</evidence>
<evidence type="ECO:0000256" key="3">
    <source>
        <dbReference type="SAM" id="Coils"/>
    </source>
</evidence>
<comment type="similarity">
    <text evidence="1">Belongs to the WEB family.</text>
</comment>
<gene>
    <name evidence="5" type="ORF">CEPIT_LOCUS3046</name>
</gene>
<name>A0AAV0C8J9_9ASTE</name>
<dbReference type="PANTHER" id="PTHR32054:SF4">
    <property type="entry name" value="OS07G0677900 PROTEIN"/>
    <property type="match status" value="1"/>
</dbReference>
<dbReference type="GO" id="GO:0009903">
    <property type="term" value="P:chloroplast avoidance movement"/>
    <property type="evidence" value="ECO:0007669"/>
    <property type="project" value="TreeGrafter"/>
</dbReference>
<feature type="compositionally biased region" description="Basic and acidic residues" evidence="4">
    <location>
        <begin position="462"/>
        <end position="471"/>
    </location>
</feature>
<evidence type="ECO:0000256" key="1">
    <source>
        <dbReference type="ARBA" id="ARBA00005485"/>
    </source>
</evidence>
<feature type="compositionally biased region" description="Polar residues" evidence="4">
    <location>
        <begin position="472"/>
        <end position="487"/>
    </location>
</feature>
<organism evidence="5 6">
    <name type="scientific">Cuscuta epithymum</name>
    <dbReference type="NCBI Taxonomy" id="186058"/>
    <lineage>
        <taxon>Eukaryota</taxon>
        <taxon>Viridiplantae</taxon>
        <taxon>Streptophyta</taxon>
        <taxon>Embryophyta</taxon>
        <taxon>Tracheophyta</taxon>
        <taxon>Spermatophyta</taxon>
        <taxon>Magnoliopsida</taxon>
        <taxon>eudicotyledons</taxon>
        <taxon>Gunneridae</taxon>
        <taxon>Pentapetalae</taxon>
        <taxon>asterids</taxon>
        <taxon>lamiids</taxon>
        <taxon>Solanales</taxon>
        <taxon>Convolvulaceae</taxon>
        <taxon>Cuscuteae</taxon>
        <taxon>Cuscuta</taxon>
        <taxon>Cuscuta subgen. Cuscuta</taxon>
    </lineage>
</organism>
<feature type="coiled-coil region" evidence="3">
    <location>
        <begin position="381"/>
        <end position="451"/>
    </location>
</feature>
<dbReference type="EMBL" id="CAMAPF010000015">
    <property type="protein sequence ID" value="CAH9069241.1"/>
    <property type="molecule type" value="Genomic_DNA"/>
</dbReference>
<evidence type="ECO:0000313" key="5">
    <source>
        <dbReference type="EMBL" id="CAH9069241.1"/>
    </source>
</evidence>
<dbReference type="Gene3D" id="1.10.287.1490">
    <property type="match status" value="1"/>
</dbReference>
<accession>A0AAV0C8J9</accession>
<dbReference type="AlphaFoldDB" id="A0AAV0C8J9"/>
<evidence type="ECO:0000256" key="4">
    <source>
        <dbReference type="SAM" id="MobiDB-lite"/>
    </source>
</evidence>
<dbReference type="Pfam" id="PF05701">
    <property type="entry name" value="WEMBL"/>
    <property type="match status" value="2"/>
</dbReference>
<proteinExistence type="inferred from homology"/>
<feature type="coiled-coil region" evidence="3">
    <location>
        <begin position="152"/>
        <end position="197"/>
    </location>
</feature>
<evidence type="ECO:0000313" key="6">
    <source>
        <dbReference type="Proteomes" id="UP001152523"/>
    </source>
</evidence>
<feature type="region of interest" description="Disordered" evidence="4">
    <location>
        <begin position="462"/>
        <end position="500"/>
    </location>
</feature>
<dbReference type="GO" id="GO:0009904">
    <property type="term" value="P:chloroplast accumulation movement"/>
    <property type="evidence" value="ECO:0007669"/>
    <property type="project" value="TreeGrafter"/>
</dbReference>
<reference evidence="5" key="1">
    <citation type="submission" date="2022-07" db="EMBL/GenBank/DDBJ databases">
        <authorList>
            <person name="Macas J."/>
            <person name="Novak P."/>
            <person name="Neumann P."/>
        </authorList>
    </citation>
    <scope>NUCLEOTIDE SEQUENCE</scope>
</reference>
<evidence type="ECO:0000256" key="2">
    <source>
        <dbReference type="ARBA" id="ARBA00023054"/>
    </source>
</evidence>
<protein>
    <recommendedName>
        <fullName evidence="7">WEB family protein</fullName>
    </recommendedName>
</protein>
<dbReference type="GO" id="GO:0005829">
    <property type="term" value="C:cytosol"/>
    <property type="evidence" value="ECO:0007669"/>
    <property type="project" value="TreeGrafter"/>
</dbReference>
<comment type="caution">
    <text evidence="5">The sequence shown here is derived from an EMBL/GenBank/DDBJ whole genome shotgun (WGS) entry which is preliminary data.</text>
</comment>
<dbReference type="PANTHER" id="PTHR32054">
    <property type="entry name" value="HEAVY CHAIN, PUTATIVE, EXPRESSED-RELATED-RELATED"/>
    <property type="match status" value="1"/>
</dbReference>
<dbReference type="Proteomes" id="UP001152523">
    <property type="component" value="Unassembled WGS sequence"/>
</dbReference>
<keyword evidence="6" id="KW-1185">Reference proteome</keyword>
<feature type="coiled-coil region" evidence="3">
    <location>
        <begin position="248"/>
        <end position="352"/>
    </location>
</feature>
<feature type="region of interest" description="Disordered" evidence="4">
    <location>
        <begin position="63"/>
        <end position="99"/>
    </location>
</feature>
<dbReference type="InterPro" id="IPR008545">
    <property type="entry name" value="Web"/>
</dbReference>
<sequence length="590" mass="64978">MMILVPLIKPLFIARPIQTTRRKCSPLLPDRRGSVVSSFTPVALYSDYRVGSLQMDPQMQNGDVAGVPAASDAGGAKQEDGHDSGPAGIGAPGDPHSDEMEKTAIARSVVDTSAPFGSVKEATTRFGGIGFWRPTKHNPYGRESEVTNEVDIAKMEKQAAQLKSDLILKEKETLSALEELETTMNTVVELKAKLQHADILVAGINDGGPSSSIMFPSSTPGLILLELKQAKLNLTKTTDDLVGIRTAIESYKARIEKERVLLEKTKKRLVSSTMKVLSLKEEVSQTNQRLKDCDNDPLHVTWEIQKLSSEAEHLKKVLEATKSEVLKAMCEIEQTKSKIKTAESRLVAAKKIKAASRATEAFVRAEINALKSNEMKPEKGITLAVEEYTSLTRKAQNAEETLKRRVVSAELQVDEANVSKRETLTKVEKVTEELMTRKAALEEALSRVEAANRAKLEVEGAMRKWRSDQGQRKSSVKNPTKFKNSSKGLPLVDGDNPPPTVFQSTLSIGQILSRKLHSWEESARVEKSSGKQKGSISQMFCKSGSVLNLRDGQENARKDVTLKEKKKLGRFFRVSVVSKQGKVTPKFSIT</sequence>